<accession>A0AA86PLW9</accession>
<gene>
    <name evidence="3" type="ORF">HINF_LOCUS25465</name>
    <name evidence="4" type="ORF">HINF_LOCUS42822</name>
</gene>
<dbReference type="EMBL" id="CATOUU010000652">
    <property type="protein sequence ID" value="CAI9937820.1"/>
    <property type="molecule type" value="Genomic_DNA"/>
</dbReference>
<name>A0AA86PLW9_9EUKA</name>
<proteinExistence type="inferred from homology"/>
<dbReference type="PANTHER" id="PTHR12411">
    <property type="entry name" value="CYSTEINE PROTEASE FAMILY C1-RELATED"/>
    <property type="match status" value="1"/>
</dbReference>
<feature type="domain" description="Peptidase C1A papain C-terminal" evidence="2">
    <location>
        <begin position="99"/>
        <end position="307"/>
    </location>
</feature>
<reference evidence="3" key="1">
    <citation type="submission" date="2023-06" db="EMBL/GenBank/DDBJ databases">
        <authorList>
            <person name="Kurt Z."/>
        </authorList>
    </citation>
    <scope>NUCLEOTIDE SEQUENCE</scope>
</reference>
<dbReference type="SUPFAM" id="SSF54001">
    <property type="entry name" value="Cysteine proteinases"/>
    <property type="match status" value="1"/>
</dbReference>
<dbReference type="Gene3D" id="3.90.70.10">
    <property type="entry name" value="Cysteine proteinases"/>
    <property type="match status" value="1"/>
</dbReference>
<dbReference type="InterPro" id="IPR000668">
    <property type="entry name" value="Peptidase_C1A_C"/>
</dbReference>
<dbReference type="EMBL" id="CAXDID020000176">
    <property type="protein sequence ID" value="CAL6048709.1"/>
    <property type="molecule type" value="Genomic_DNA"/>
</dbReference>
<protein>
    <submittedName>
        <fullName evidence="3">Cathepsin B</fullName>
    </submittedName>
    <submittedName>
        <fullName evidence="4">Cathepsin_B</fullName>
    </submittedName>
</protein>
<evidence type="ECO:0000313" key="4">
    <source>
        <dbReference type="EMBL" id="CAL6048709.1"/>
    </source>
</evidence>
<dbReference type="GO" id="GO:0006508">
    <property type="term" value="P:proteolysis"/>
    <property type="evidence" value="ECO:0007669"/>
    <property type="project" value="InterPro"/>
</dbReference>
<dbReference type="SMART" id="SM00645">
    <property type="entry name" value="Pept_C1"/>
    <property type="match status" value="1"/>
</dbReference>
<keyword evidence="5" id="KW-1185">Reference proteome</keyword>
<evidence type="ECO:0000313" key="3">
    <source>
        <dbReference type="EMBL" id="CAI9937820.1"/>
    </source>
</evidence>
<comment type="similarity">
    <text evidence="1">Belongs to the peptidase C1 family.</text>
</comment>
<evidence type="ECO:0000313" key="5">
    <source>
        <dbReference type="Proteomes" id="UP001642409"/>
    </source>
</evidence>
<evidence type="ECO:0000256" key="1">
    <source>
        <dbReference type="ARBA" id="ARBA00008455"/>
    </source>
</evidence>
<dbReference type="Proteomes" id="UP001642409">
    <property type="component" value="Unassembled WGS sequence"/>
</dbReference>
<sequence length="309" mass="35292">MLVTYTFMSKEMFHSQEMLELLQNIPDLTWTPGIPDIFKDISYDQIMSTISPISTTQQQIETESKASKINELSAPSNFSWVNARPDCFVESLRQFIYFQCRINGDLSLCGCAPLMITQAFSDNRCIYSIDVKRQVYSSQYMVLCDTFYSSDANRTSIYLVNHGVPDESCFKYNSKSKCPTQCDDKSEIRFVKSQAVQQVVDKLETVLKYEITIDIRVYKDFLYYIEGIYKHVVSDKNPLKGQLTVGLVGYGEEQGIKYWIIRSQYGSEWGETGNLNGFHRVGKTGGYMRIARGINECGIDNAVGYLNIP</sequence>
<dbReference type="InterPro" id="IPR038765">
    <property type="entry name" value="Papain-like_cys_pep_sf"/>
</dbReference>
<dbReference type="Pfam" id="PF00112">
    <property type="entry name" value="Peptidase_C1"/>
    <property type="match status" value="1"/>
</dbReference>
<reference evidence="4 5" key="2">
    <citation type="submission" date="2024-07" db="EMBL/GenBank/DDBJ databases">
        <authorList>
            <person name="Akdeniz Z."/>
        </authorList>
    </citation>
    <scope>NUCLEOTIDE SEQUENCE [LARGE SCALE GENOMIC DNA]</scope>
</reference>
<dbReference type="GO" id="GO:0008234">
    <property type="term" value="F:cysteine-type peptidase activity"/>
    <property type="evidence" value="ECO:0007669"/>
    <property type="project" value="InterPro"/>
</dbReference>
<dbReference type="InterPro" id="IPR013128">
    <property type="entry name" value="Peptidase_C1A"/>
</dbReference>
<evidence type="ECO:0000259" key="2">
    <source>
        <dbReference type="SMART" id="SM00645"/>
    </source>
</evidence>
<dbReference type="AlphaFoldDB" id="A0AA86PLW9"/>
<comment type="caution">
    <text evidence="3">The sequence shown here is derived from an EMBL/GenBank/DDBJ whole genome shotgun (WGS) entry which is preliminary data.</text>
</comment>
<organism evidence="3">
    <name type="scientific">Hexamita inflata</name>
    <dbReference type="NCBI Taxonomy" id="28002"/>
    <lineage>
        <taxon>Eukaryota</taxon>
        <taxon>Metamonada</taxon>
        <taxon>Diplomonadida</taxon>
        <taxon>Hexamitidae</taxon>
        <taxon>Hexamitinae</taxon>
        <taxon>Hexamita</taxon>
    </lineage>
</organism>